<organism evidence="4 5">
    <name type="scientific">Digitaria exilis</name>
    <dbReference type="NCBI Taxonomy" id="1010633"/>
    <lineage>
        <taxon>Eukaryota</taxon>
        <taxon>Viridiplantae</taxon>
        <taxon>Streptophyta</taxon>
        <taxon>Embryophyta</taxon>
        <taxon>Tracheophyta</taxon>
        <taxon>Spermatophyta</taxon>
        <taxon>Magnoliopsida</taxon>
        <taxon>Liliopsida</taxon>
        <taxon>Poales</taxon>
        <taxon>Poaceae</taxon>
        <taxon>PACMAD clade</taxon>
        <taxon>Panicoideae</taxon>
        <taxon>Panicodae</taxon>
        <taxon>Paniceae</taxon>
        <taxon>Anthephorinae</taxon>
        <taxon>Digitaria</taxon>
    </lineage>
</organism>
<dbReference type="AlphaFoldDB" id="A0A835FI25"/>
<keyword evidence="2" id="KW-0479">Metal-binding</keyword>
<keyword evidence="3" id="KW-0460">Magnesium</keyword>
<comment type="caution">
    <text evidence="4">The sequence shown here is derived from an EMBL/GenBank/DDBJ whole genome shotgun (WGS) entry which is preliminary data.</text>
</comment>
<dbReference type="PANTHER" id="PTHR31009">
    <property type="entry name" value="S-ADENOSYL-L-METHIONINE:CARBOXYL METHYLTRANSFERASE FAMILY PROTEIN"/>
    <property type="match status" value="1"/>
</dbReference>
<accession>A0A835FI25</accession>
<dbReference type="GO" id="GO:0046872">
    <property type="term" value="F:metal ion binding"/>
    <property type="evidence" value="ECO:0007669"/>
    <property type="project" value="UniProtKB-KW"/>
</dbReference>
<reference evidence="4" key="1">
    <citation type="submission" date="2020-07" db="EMBL/GenBank/DDBJ databases">
        <title>Genome sequence and genetic diversity analysis of an under-domesticated orphan crop, white fonio (Digitaria exilis).</title>
        <authorList>
            <person name="Bennetzen J.L."/>
            <person name="Chen S."/>
            <person name="Ma X."/>
            <person name="Wang X."/>
            <person name="Yssel A.E.J."/>
            <person name="Chaluvadi S.R."/>
            <person name="Johnson M."/>
            <person name="Gangashetty P."/>
            <person name="Hamidou F."/>
            <person name="Sanogo M.D."/>
            <person name="Zwaenepoel A."/>
            <person name="Wallace J."/>
            <person name="Van De Peer Y."/>
            <person name="Van Deynze A."/>
        </authorList>
    </citation>
    <scope>NUCLEOTIDE SEQUENCE</scope>
    <source>
        <tissue evidence="4">Leaves</tissue>
    </source>
</reference>
<protein>
    <submittedName>
        <fullName evidence="4">Uncharacterized protein</fullName>
    </submittedName>
</protein>
<dbReference type="InterPro" id="IPR005299">
    <property type="entry name" value="MeTrfase_7"/>
</dbReference>
<gene>
    <name evidence="4" type="ORF">HU200_010124</name>
</gene>
<comment type="similarity">
    <text evidence="1">Belongs to the methyltransferase superfamily. Type-7 methyltransferase family. SABATH subfamily.</text>
</comment>
<dbReference type="InterPro" id="IPR029063">
    <property type="entry name" value="SAM-dependent_MTases_sf"/>
</dbReference>
<evidence type="ECO:0000313" key="4">
    <source>
        <dbReference type="EMBL" id="KAF8760502.1"/>
    </source>
</evidence>
<dbReference type="GO" id="GO:0008168">
    <property type="term" value="F:methyltransferase activity"/>
    <property type="evidence" value="ECO:0007669"/>
    <property type="project" value="InterPro"/>
</dbReference>
<sequence>MKMDTDLHMAQWGGERSYSNNSRLQRKALFETKQVLDKAIGELCSDVLPRNLAVVDLGCSSGENTLIFVSEVINTLTMSDRQVEVQFFLNDLPGNDFNYVFRSLGKFEESIAAEHKGGTSPRFYIAGMPGSYYTRLFPSQSVHLFHSSYSLQWRSRILDGLDANTKTYLNKGNIYISKTTPSSVVKLYQELFQMDLLLFLKLRHEELVFGGQMVLTFLGRKDGDVYKGDLNHICGLLAESVQSLVHKGLVQQEKLDAFNLPIYGPSVDEVKAVVRKSELFDISSVKLFRSNWDPYDDLGDNAVQDSLQSGLHVAKSIRAVMEPLFASHFGVSVLDELFKQYARNVSKHLQREKTMYSVIVLSLRRR</sequence>
<evidence type="ECO:0000256" key="2">
    <source>
        <dbReference type="ARBA" id="ARBA00022723"/>
    </source>
</evidence>
<evidence type="ECO:0000313" key="5">
    <source>
        <dbReference type="Proteomes" id="UP000636709"/>
    </source>
</evidence>
<dbReference type="Pfam" id="PF03492">
    <property type="entry name" value="Methyltransf_7"/>
    <property type="match status" value="1"/>
</dbReference>
<dbReference type="EMBL" id="JACEFO010000708">
    <property type="protein sequence ID" value="KAF8760502.1"/>
    <property type="molecule type" value="Genomic_DNA"/>
</dbReference>
<dbReference type="Gramene" id="Dexi4A01G0014270.1">
    <property type="protein sequence ID" value="Dexi4A01G0014270.1:cds"/>
    <property type="gene ID" value="Dexi4A01G0014270"/>
</dbReference>
<evidence type="ECO:0000256" key="1">
    <source>
        <dbReference type="ARBA" id="ARBA00008908"/>
    </source>
</evidence>
<name>A0A835FI25_9POAL</name>
<dbReference type="Gene3D" id="1.10.1200.270">
    <property type="entry name" value="Methyltransferase, alpha-helical capping domain"/>
    <property type="match status" value="1"/>
</dbReference>
<dbReference type="Proteomes" id="UP000636709">
    <property type="component" value="Unassembled WGS sequence"/>
</dbReference>
<proteinExistence type="inferred from homology"/>
<dbReference type="Gene3D" id="3.40.50.150">
    <property type="entry name" value="Vaccinia Virus protein VP39"/>
    <property type="match status" value="1"/>
</dbReference>
<dbReference type="SUPFAM" id="SSF53335">
    <property type="entry name" value="S-adenosyl-L-methionine-dependent methyltransferases"/>
    <property type="match status" value="1"/>
</dbReference>
<keyword evidence="5" id="KW-1185">Reference proteome</keyword>
<dbReference type="OrthoDB" id="783690at2759"/>
<evidence type="ECO:0000256" key="3">
    <source>
        <dbReference type="ARBA" id="ARBA00022842"/>
    </source>
</evidence>
<dbReference type="InterPro" id="IPR042086">
    <property type="entry name" value="MeTrfase_capping"/>
</dbReference>